<accession>A0ABS8HV19</accession>
<dbReference type="EMBL" id="JAJHJB010000024">
    <property type="protein sequence ID" value="MCC5466900.1"/>
    <property type="molecule type" value="Genomic_DNA"/>
</dbReference>
<dbReference type="PANTHER" id="PTHR30419">
    <property type="entry name" value="HTH-TYPE TRANSCRIPTIONAL REGULATOR YBHD"/>
    <property type="match status" value="1"/>
</dbReference>
<dbReference type="PANTHER" id="PTHR30419:SF28">
    <property type="entry name" value="HTH-TYPE TRANSCRIPTIONAL REGULATOR BSDA"/>
    <property type="match status" value="1"/>
</dbReference>
<dbReference type="PRINTS" id="PR00039">
    <property type="entry name" value="HTHLYSR"/>
</dbReference>
<dbReference type="Pfam" id="PF00126">
    <property type="entry name" value="HTH_1"/>
    <property type="match status" value="1"/>
</dbReference>
<evidence type="ECO:0000313" key="6">
    <source>
        <dbReference type="EMBL" id="MCC5466900.1"/>
    </source>
</evidence>
<feature type="domain" description="HTH lysR-type" evidence="5">
    <location>
        <begin position="1"/>
        <end position="59"/>
    </location>
</feature>
<protein>
    <submittedName>
        <fullName evidence="6">LysR family transcriptional regulator</fullName>
    </submittedName>
</protein>
<evidence type="ECO:0000256" key="3">
    <source>
        <dbReference type="ARBA" id="ARBA00023125"/>
    </source>
</evidence>
<name>A0ABS8HV19_9FIRM</name>
<dbReference type="InterPro" id="IPR005119">
    <property type="entry name" value="LysR_subst-bd"/>
</dbReference>
<evidence type="ECO:0000259" key="5">
    <source>
        <dbReference type="PROSITE" id="PS50931"/>
    </source>
</evidence>
<dbReference type="CDD" id="cd05466">
    <property type="entry name" value="PBP2_LTTR_substrate"/>
    <property type="match status" value="1"/>
</dbReference>
<evidence type="ECO:0000256" key="2">
    <source>
        <dbReference type="ARBA" id="ARBA00023015"/>
    </source>
</evidence>
<dbReference type="InterPro" id="IPR036390">
    <property type="entry name" value="WH_DNA-bd_sf"/>
</dbReference>
<dbReference type="InterPro" id="IPR000847">
    <property type="entry name" value="LysR_HTH_N"/>
</dbReference>
<dbReference type="SUPFAM" id="SSF53850">
    <property type="entry name" value="Periplasmic binding protein-like II"/>
    <property type="match status" value="1"/>
</dbReference>
<dbReference type="PROSITE" id="PS50931">
    <property type="entry name" value="HTH_LYSR"/>
    <property type="match status" value="1"/>
</dbReference>
<keyword evidence="7" id="KW-1185">Reference proteome</keyword>
<evidence type="ECO:0000256" key="4">
    <source>
        <dbReference type="ARBA" id="ARBA00023163"/>
    </source>
</evidence>
<proteinExistence type="inferred from homology"/>
<dbReference type="Pfam" id="PF03466">
    <property type="entry name" value="LysR_substrate"/>
    <property type="match status" value="1"/>
</dbReference>
<dbReference type="Proteomes" id="UP001165492">
    <property type="component" value="Unassembled WGS sequence"/>
</dbReference>
<dbReference type="Gene3D" id="1.10.10.10">
    <property type="entry name" value="Winged helix-like DNA-binding domain superfamily/Winged helix DNA-binding domain"/>
    <property type="match status" value="1"/>
</dbReference>
<sequence>MDIRKLQYFLAVAEEGQITRAAKNLHMAQPPLSQQLKLFETELGVQLIERGGSRKIRLTGAGHVLRSRAEQILGLIDQTEKEVKDVADGLQGTLAVGLAMPWGCTLGSTFLLEQILKFHDCYPEVNFQLWEDDFYKIEELLIRGVIEIGITRSPTDLETYSAITLPNEPIAAVFAPKWNANDASIDSVRLADLADKPLIVHRKYEAKLLEYYRQLGLKPRILCTLDDIRSMLSWADVGLGVAIVQKSAASLITCSNLIFKDIVEPPLRTTTVASVWLKNRYLSAAARHFIDMFAERHNNDCKV</sequence>
<gene>
    <name evidence="6" type="ORF">LMF89_16250</name>
</gene>
<keyword evidence="3" id="KW-0238">DNA-binding</keyword>
<organism evidence="6 7">
    <name type="scientific">Pelosinus baikalensis</name>
    <dbReference type="NCBI Taxonomy" id="2892015"/>
    <lineage>
        <taxon>Bacteria</taxon>
        <taxon>Bacillati</taxon>
        <taxon>Bacillota</taxon>
        <taxon>Negativicutes</taxon>
        <taxon>Selenomonadales</taxon>
        <taxon>Sporomusaceae</taxon>
        <taxon>Pelosinus</taxon>
    </lineage>
</organism>
<reference evidence="6" key="1">
    <citation type="submission" date="2021-11" db="EMBL/GenBank/DDBJ databases">
        <title>Description of a new species Pelosinus isolated from the bottom sediments of Lake Baikal.</title>
        <authorList>
            <person name="Zakharyuk A."/>
        </authorList>
    </citation>
    <scope>NUCLEOTIDE SEQUENCE</scope>
    <source>
        <strain evidence="6">Bkl1</strain>
    </source>
</reference>
<comment type="caution">
    <text evidence="6">The sequence shown here is derived from an EMBL/GenBank/DDBJ whole genome shotgun (WGS) entry which is preliminary data.</text>
</comment>
<dbReference type="InterPro" id="IPR036388">
    <property type="entry name" value="WH-like_DNA-bd_sf"/>
</dbReference>
<dbReference type="SUPFAM" id="SSF46785">
    <property type="entry name" value="Winged helix' DNA-binding domain"/>
    <property type="match status" value="1"/>
</dbReference>
<dbReference type="Gene3D" id="3.40.190.10">
    <property type="entry name" value="Periplasmic binding protein-like II"/>
    <property type="match status" value="2"/>
</dbReference>
<dbReference type="RefSeq" id="WP_229535983.1">
    <property type="nucleotide sequence ID" value="NZ_JAJHJB010000024.1"/>
</dbReference>
<evidence type="ECO:0000313" key="7">
    <source>
        <dbReference type="Proteomes" id="UP001165492"/>
    </source>
</evidence>
<dbReference type="InterPro" id="IPR050950">
    <property type="entry name" value="HTH-type_LysR_regulators"/>
</dbReference>
<keyword evidence="4" id="KW-0804">Transcription</keyword>
<comment type="similarity">
    <text evidence="1">Belongs to the LysR transcriptional regulatory family.</text>
</comment>
<keyword evidence="2" id="KW-0805">Transcription regulation</keyword>
<evidence type="ECO:0000256" key="1">
    <source>
        <dbReference type="ARBA" id="ARBA00009437"/>
    </source>
</evidence>